<dbReference type="InterPro" id="IPR009192">
    <property type="entry name" value="Diol/glycerol_deHydtase_re_ssu"/>
</dbReference>
<name>A0ABW3PE32_9LACO</name>
<evidence type="ECO:0000313" key="2">
    <source>
        <dbReference type="Proteomes" id="UP001597156"/>
    </source>
</evidence>
<organism evidence="1 2">
    <name type="scientific">Lentilactobacillus raoultii</name>
    <dbReference type="NCBI Taxonomy" id="1987503"/>
    <lineage>
        <taxon>Bacteria</taxon>
        <taxon>Bacillati</taxon>
        <taxon>Bacillota</taxon>
        <taxon>Bacilli</taxon>
        <taxon>Lactobacillales</taxon>
        <taxon>Lactobacillaceae</taxon>
        <taxon>Lentilactobacillus</taxon>
    </lineage>
</organism>
<dbReference type="EMBL" id="JBHTLH010000004">
    <property type="protein sequence ID" value="MFD1123922.1"/>
    <property type="molecule type" value="Genomic_DNA"/>
</dbReference>
<dbReference type="InterPro" id="IPR010254">
    <property type="entry name" value="B12-dep_deHydtase_bsu"/>
</dbReference>
<dbReference type="Pfam" id="PF02288">
    <property type="entry name" value="Dehydratase_MU"/>
    <property type="match status" value="1"/>
</dbReference>
<keyword evidence="2" id="KW-1185">Reference proteome</keyword>
<reference evidence="2" key="1">
    <citation type="journal article" date="2019" name="Int. J. Syst. Evol. Microbiol.">
        <title>The Global Catalogue of Microorganisms (GCM) 10K type strain sequencing project: providing services to taxonomists for standard genome sequencing and annotation.</title>
        <authorList>
            <consortium name="The Broad Institute Genomics Platform"/>
            <consortium name="The Broad Institute Genome Sequencing Center for Infectious Disease"/>
            <person name="Wu L."/>
            <person name="Ma J."/>
        </authorList>
    </citation>
    <scope>NUCLEOTIDE SEQUENCE [LARGE SCALE GENOMIC DNA]</scope>
    <source>
        <strain evidence="2">CCUG 71848</strain>
    </source>
</reference>
<dbReference type="Gene3D" id="3.40.50.10150">
    <property type="entry name" value="B12-dependent dehydatase associated subunit"/>
    <property type="match status" value="1"/>
</dbReference>
<sequence>MAIDQNKPAIIIGLPENIAKIPERLIPMLFGIEEEQIPFQFETINLDTAVERAYRAAVISRLSVGISFDDNKIIIHYKNLHPEQPLFSKEIGNPSEIRKMGANAARLVKGVPFKL</sequence>
<dbReference type="SUPFAM" id="SSF52968">
    <property type="entry name" value="B12-dependent dehydatase associated subunit"/>
    <property type="match status" value="1"/>
</dbReference>
<proteinExistence type="predicted"/>
<comment type="caution">
    <text evidence="1">The sequence shown here is derived from an EMBL/GenBank/DDBJ whole genome shotgun (WGS) entry which is preliminary data.</text>
</comment>
<dbReference type="PIRSF" id="PIRSF011503">
    <property type="entry name" value="DdrB_PduH"/>
    <property type="match status" value="1"/>
</dbReference>
<evidence type="ECO:0000313" key="1">
    <source>
        <dbReference type="EMBL" id="MFD1123922.1"/>
    </source>
</evidence>
<protein>
    <submittedName>
        <fullName evidence="1">Glycerol dehydratase reactivase beta/small subunit family protein</fullName>
    </submittedName>
</protein>
<dbReference type="InterPro" id="IPR003208">
    <property type="entry name" value="Dehydtase/Dehydtase_re"/>
</dbReference>
<dbReference type="Proteomes" id="UP001597156">
    <property type="component" value="Unassembled WGS sequence"/>
</dbReference>
<gene>
    <name evidence="1" type="ORF">ACFQ22_00900</name>
</gene>
<accession>A0ABW3PE32</accession>
<dbReference type="RefSeq" id="WP_121979189.1">
    <property type="nucleotide sequence ID" value="NZ_JBHTLH010000004.1"/>
</dbReference>